<dbReference type="InterPro" id="IPR018823">
    <property type="entry name" value="ArAE_2_N"/>
</dbReference>
<feature type="transmembrane region" description="Helical" evidence="6">
    <location>
        <begin position="73"/>
        <end position="96"/>
    </location>
</feature>
<feature type="transmembrane region" description="Helical" evidence="6">
    <location>
        <begin position="549"/>
        <end position="565"/>
    </location>
</feature>
<feature type="compositionally biased region" description="Polar residues" evidence="5">
    <location>
        <begin position="408"/>
        <end position="424"/>
    </location>
</feature>
<accession>A0A1X2I9N7</accession>
<feature type="transmembrane region" description="Helical" evidence="6">
    <location>
        <begin position="598"/>
        <end position="615"/>
    </location>
</feature>
<keyword evidence="3 6" id="KW-1133">Transmembrane helix</keyword>
<keyword evidence="4 6" id="KW-0472">Membrane</keyword>
<feature type="transmembrane region" description="Helical" evidence="6">
    <location>
        <begin position="635"/>
        <end position="653"/>
    </location>
</feature>
<evidence type="ECO:0000256" key="6">
    <source>
        <dbReference type="SAM" id="Phobius"/>
    </source>
</evidence>
<dbReference type="OrthoDB" id="2274698at2759"/>
<comment type="subcellular location">
    <subcellularLocation>
        <location evidence="1">Membrane</location>
        <topology evidence="1">Multi-pass membrane protein</topology>
    </subcellularLocation>
</comment>
<dbReference type="GO" id="GO:0016020">
    <property type="term" value="C:membrane"/>
    <property type="evidence" value="ECO:0007669"/>
    <property type="project" value="UniProtKB-SubCell"/>
</dbReference>
<evidence type="ECO:0000313" key="11">
    <source>
        <dbReference type="Proteomes" id="UP000193560"/>
    </source>
</evidence>
<dbReference type="Pfam" id="PF10334">
    <property type="entry name" value="BRE4"/>
    <property type="match status" value="1"/>
</dbReference>
<proteinExistence type="predicted"/>
<feature type="transmembrane region" description="Helical" evidence="6">
    <location>
        <begin position="525"/>
        <end position="542"/>
    </location>
</feature>
<feature type="domain" description="Integral membrane bound transporter" evidence="9">
    <location>
        <begin position="516"/>
        <end position="645"/>
    </location>
</feature>
<organism evidence="10 11">
    <name type="scientific">Absidia repens</name>
    <dbReference type="NCBI Taxonomy" id="90262"/>
    <lineage>
        <taxon>Eukaryota</taxon>
        <taxon>Fungi</taxon>
        <taxon>Fungi incertae sedis</taxon>
        <taxon>Mucoromycota</taxon>
        <taxon>Mucoromycotina</taxon>
        <taxon>Mucoromycetes</taxon>
        <taxon>Mucorales</taxon>
        <taxon>Cunninghamellaceae</taxon>
        <taxon>Absidia</taxon>
    </lineage>
</organism>
<evidence type="ECO:0000256" key="1">
    <source>
        <dbReference type="ARBA" id="ARBA00004141"/>
    </source>
</evidence>
<evidence type="ECO:0000256" key="3">
    <source>
        <dbReference type="ARBA" id="ARBA00022989"/>
    </source>
</evidence>
<evidence type="ECO:0000259" key="8">
    <source>
        <dbReference type="Pfam" id="PF10337"/>
    </source>
</evidence>
<dbReference type="STRING" id="90262.A0A1X2I9N7"/>
<evidence type="ECO:0000256" key="5">
    <source>
        <dbReference type="SAM" id="MobiDB-lite"/>
    </source>
</evidence>
<evidence type="ECO:0008006" key="12">
    <source>
        <dbReference type="Google" id="ProtNLM"/>
    </source>
</evidence>
<dbReference type="PANTHER" id="PTHR37994">
    <property type="entry name" value="ARAE_2_N DOMAIN-CONTAINING PROTEIN-RELATED"/>
    <property type="match status" value="1"/>
</dbReference>
<dbReference type="Proteomes" id="UP000193560">
    <property type="component" value="Unassembled WGS sequence"/>
</dbReference>
<dbReference type="InterPro" id="IPR018820">
    <property type="entry name" value="BRE4-related_DUF2421"/>
</dbReference>
<evidence type="ECO:0000259" key="7">
    <source>
        <dbReference type="Pfam" id="PF10334"/>
    </source>
</evidence>
<dbReference type="EMBL" id="MCGE01000019">
    <property type="protein sequence ID" value="ORZ12336.1"/>
    <property type="molecule type" value="Genomic_DNA"/>
</dbReference>
<evidence type="ECO:0000256" key="2">
    <source>
        <dbReference type="ARBA" id="ARBA00022692"/>
    </source>
</evidence>
<feature type="region of interest" description="Disordered" evidence="5">
    <location>
        <begin position="404"/>
        <end position="451"/>
    </location>
</feature>
<dbReference type="Pfam" id="PF13515">
    <property type="entry name" value="FUSC_2"/>
    <property type="match status" value="1"/>
</dbReference>
<feature type="domain" description="DUF2421" evidence="7">
    <location>
        <begin position="652"/>
        <end position="825"/>
    </location>
</feature>
<evidence type="ECO:0000259" key="9">
    <source>
        <dbReference type="Pfam" id="PF13515"/>
    </source>
</evidence>
<sequence>MFLADLARDPTNQVPIQATSSTVLAVFLFTGTFVVNYIRMYFPKANFGCVFACIILTITLTNASGIGGFQPTIMYMILIPIATGTAIALAVAILLWPEDTITTFLNVLSLSIDDYNTFFKAQSEDFISLSETSSASTLPELHASMQRNLLLLIDCKRTVQREVLYTYLSGKDCSKITRLVKEMRNPLHGIGFSLLKKKQGLKSLDEDETDAFSCVVTDQERQAFKDALIELTPLFSELADLNYELLAATSKRFAQFGNSPRTAISTFLWPFVRFNLFNKRDNHSGSGGDADIEKNNKAYDPELEFKYKIERLQDLISSMETTATPGMVKFLETIHSQEENDPRYGLLYILFCYQMNLKTHSLKVIALAEESVRLVHDRQSKRLWLPSITWKKWFRTGEVDPQVGGDDINTTSNGQGLIRTSTRPDNLDDDNMATGQDENSRDSSRNSKNYNKTHKSKRFLPLDPDIYPPSNKRERFFYSLYLFKKWCVSINTFFAFKTAVAVVLLSIPAYRVDDAAWFNQWRGQWAQISLVLWLFPMAGLFYSSMLLRLIGTILGGILGIVIWEISRGNPYGISILCFVCFLFLQYAFFFGPMYAKPVSLLITVTLGLVVIYEYQYVQDQVPNHDAVYVVAGKRVLLVCIGLVAASILNMIPTQVTGRVELRRRLAITITQIGRLYSLLASSYMVPHEQLPTENQKKMFRKLALEVQRQIADERTLLANALFEPPLRGKFPFKEYTILLQSVENMADLVESMVYAAKSIENEWRSHISSVMMLERKDYLSSIMVTLKLTTGSLASKMTYPPFLITPAVARHRFNNAVEKKLRIQRRDLDVNTLPNFAAFGVYLLASQTFVTELELARKTVTEMVGIDDPYEWKEHYK</sequence>
<feature type="transmembrane region" description="Helical" evidence="6">
    <location>
        <begin position="571"/>
        <end position="591"/>
    </location>
</feature>
<keyword evidence="11" id="KW-1185">Reference proteome</keyword>
<feature type="transmembrane region" description="Helical" evidence="6">
    <location>
        <begin position="482"/>
        <end position="505"/>
    </location>
</feature>
<evidence type="ECO:0000313" key="10">
    <source>
        <dbReference type="EMBL" id="ORZ12336.1"/>
    </source>
</evidence>
<gene>
    <name evidence="10" type="ORF">BCR42DRAFT_81199</name>
</gene>
<keyword evidence="2 6" id="KW-0812">Transmembrane</keyword>
<feature type="transmembrane region" description="Helical" evidence="6">
    <location>
        <begin position="20"/>
        <end position="38"/>
    </location>
</feature>
<name>A0A1X2I9N7_9FUNG</name>
<protein>
    <recommendedName>
        <fullName evidence="12">Fusaric acid resistance protein-like-domain-containing protein</fullName>
    </recommendedName>
</protein>
<dbReference type="InterPro" id="IPR049453">
    <property type="entry name" value="Memb_transporter_dom"/>
</dbReference>
<evidence type="ECO:0000256" key="4">
    <source>
        <dbReference type="ARBA" id="ARBA00023136"/>
    </source>
</evidence>
<feature type="domain" description="Putative ER transporter 6TM N-terminal" evidence="8">
    <location>
        <begin position="16"/>
        <end position="137"/>
    </location>
</feature>
<feature type="transmembrane region" description="Helical" evidence="6">
    <location>
        <begin position="45"/>
        <end position="67"/>
    </location>
</feature>
<comment type="caution">
    <text evidence="10">The sequence shown here is derived from an EMBL/GenBank/DDBJ whole genome shotgun (WGS) entry which is preliminary data.</text>
</comment>
<reference evidence="10 11" key="1">
    <citation type="submission" date="2016-07" db="EMBL/GenBank/DDBJ databases">
        <title>Pervasive Adenine N6-methylation of Active Genes in Fungi.</title>
        <authorList>
            <consortium name="DOE Joint Genome Institute"/>
            <person name="Mondo S.J."/>
            <person name="Dannebaum R.O."/>
            <person name="Kuo R.C."/>
            <person name="Labutti K."/>
            <person name="Haridas S."/>
            <person name="Kuo A."/>
            <person name="Salamov A."/>
            <person name="Ahrendt S.R."/>
            <person name="Lipzen A."/>
            <person name="Sullivan W."/>
            <person name="Andreopoulos W.B."/>
            <person name="Clum A."/>
            <person name="Lindquist E."/>
            <person name="Daum C."/>
            <person name="Ramamoorthy G.K."/>
            <person name="Gryganskyi A."/>
            <person name="Culley D."/>
            <person name="Magnuson J.K."/>
            <person name="James T.Y."/>
            <person name="O'Malley M.A."/>
            <person name="Stajich J.E."/>
            <person name="Spatafora J.W."/>
            <person name="Visel A."/>
            <person name="Grigoriev I.V."/>
        </authorList>
    </citation>
    <scope>NUCLEOTIDE SEQUENCE [LARGE SCALE GENOMIC DNA]</scope>
    <source>
        <strain evidence="10 11">NRRL 1336</strain>
    </source>
</reference>
<dbReference type="Pfam" id="PF10337">
    <property type="entry name" value="ArAE_2_N"/>
    <property type="match status" value="1"/>
</dbReference>
<dbReference type="AlphaFoldDB" id="A0A1X2I9N7"/>